<evidence type="ECO:0000313" key="1">
    <source>
        <dbReference type="EMBL" id="SUI43947.1"/>
    </source>
</evidence>
<proteinExistence type="predicted"/>
<gene>
    <name evidence="1" type="ORF">NCTC11544_00304</name>
    <name evidence="2" type="ORF">NCTC11544_04259</name>
</gene>
<dbReference type="InterPro" id="IPR010906">
    <property type="entry name" value="Phage_lambda_Nu1_terminase-ssu"/>
</dbReference>
<dbReference type="Pfam" id="PF07471">
    <property type="entry name" value="Phage_Nu1"/>
    <property type="match status" value="1"/>
</dbReference>
<dbReference type="AlphaFoldDB" id="A0A379YFI1"/>
<sequence length="170" mass="19267">MATQAEVAVHLDLTDRQLRNLQKQPGAPVPKRKGDYDLDAWRVYYINYLRAVKSVQEETVDGKEANRDIQLQKAKIRLTEAQAYAQELKNLKDDQMVVDTAFCSFALSRLANDIAAILDGVPLAMQRRFTDMSEVQLDFLKIQIAKAMNTAVKTSEKIPEMLDEYLSSAD</sequence>
<dbReference type="EMBL" id="UGYN01000002">
    <property type="protein sequence ID" value="SUI81226.1"/>
    <property type="molecule type" value="Genomic_DNA"/>
</dbReference>
<protein>
    <submittedName>
        <fullName evidence="1">Phage DNA packaging protein Nu1</fullName>
    </submittedName>
</protein>
<name>A0A379YFI1_9GAMM</name>
<reference evidence="1 3" key="1">
    <citation type="submission" date="2018-06" db="EMBL/GenBank/DDBJ databases">
        <authorList>
            <consortium name="Pathogen Informatics"/>
            <person name="Doyle S."/>
        </authorList>
    </citation>
    <scope>NUCLEOTIDE SEQUENCE [LARGE SCALE GENOMIC DNA]</scope>
    <source>
        <strain evidence="1 3">NCTC11544</strain>
    </source>
</reference>
<dbReference type="EMBL" id="UGYN01000002">
    <property type="protein sequence ID" value="SUI43947.1"/>
    <property type="molecule type" value="Genomic_DNA"/>
</dbReference>
<organism evidence="1 3">
    <name type="scientific">Serratia quinivorans</name>
    <dbReference type="NCBI Taxonomy" id="137545"/>
    <lineage>
        <taxon>Bacteria</taxon>
        <taxon>Pseudomonadati</taxon>
        <taxon>Pseudomonadota</taxon>
        <taxon>Gammaproteobacteria</taxon>
        <taxon>Enterobacterales</taxon>
        <taxon>Yersiniaceae</taxon>
        <taxon>Serratia</taxon>
    </lineage>
</organism>
<dbReference type="RefSeq" id="WP_115182762.1">
    <property type="nucleotide sequence ID" value="NZ_CAMKUF010000001.1"/>
</dbReference>
<dbReference type="Proteomes" id="UP000255529">
    <property type="component" value="Unassembled WGS sequence"/>
</dbReference>
<accession>A0A379YFI1</accession>
<evidence type="ECO:0000313" key="3">
    <source>
        <dbReference type="Proteomes" id="UP000255529"/>
    </source>
</evidence>
<evidence type="ECO:0000313" key="2">
    <source>
        <dbReference type="EMBL" id="SUI81226.1"/>
    </source>
</evidence>